<evidence type="ECO:0000313" key="3">
    <source>
        <dbReference type="Proteomes" id="UP001592581"/>
    </source>
</evidence>
<dbReference type="RefSeq" id="WP_380568362.1">
    <property type="nucleotide sequence ID" value="NZ_JBEUKS010000016.1"/>
</dbReference>
<comment type="caution">
    <text evidence="2">The sequence shown here is derived from an EMBL/GenBank/DDBJ whole genome shotgun (WGS) entry which is preliminary data.</text>
</comment>
<protein>
    <recommendedName>
        <fullName evidence="4">Septum formation-related domain-containing protein</fullName>
    </recommendedName>
</protein>
<sequence length="188" mass="19335">MSTNRPTARRRTFAVAAGLLALVVAAVLVVVLAGGGHRKAATAPASASPSASPSPSPVPSSPPPPSPSPVPQTLPYLLLRPGDCFDAPGHTGATSRYSRKDCHQPHDGQVIGLLQLPAGLTTGVALVEKANSLCYPVTAPVRARQTVRPLVVGGVIWPDLASYRGGRRTATCAIEHDPAGPQLTAPLR</sequence>
<reference evidence="2 3" key="1">
    <citation type="submission" date="2024-06" db="EMBL/GenBank/DDBJ databases">
        <authorList>
            <person name="Lee S.D."/>
        </authorList>
    </citation>
    <scope>NUCLEOTIDE SEQUENCE [LARGE SCALE GENOMIC DNA]</scope>
    <source>
        <strain evidence="2 3">N1-10</strain>
    </source>
</reference>
<keyword evidence="3" id="KW-1185">Reference proteome</keyword>
<organism evidence="2 3">
    <name type="scientific">Streptacidiphilus jeojiensis</name>
    <dbReference type="NCBI Taxonomy" id="3229225"/>
    <lineage>
        <taxon>Bacteria</taxon>
        <taxon>Bacillati</taxon>
        <taxon>Actinomycetota</taxon>
        <taxon>Actinomycetes</taxon>
        <taxon>Kitasatosporales</taxon>
        <taxon>Streptomycetaceae</taxon>
        <taxon>Streptacidiphilus</taxon>
    </lineage>
</organism>
<dbReference type="Proteomes" id="UP001592581">
    <property type="component" value="Unassembled WGS sequence"/>
</dbReference>
<gene>
    <name evidence="2" type="ORF">ABUW04_34565</name>
</gene>
<evidence type="ECO:0000256" key="1">
    <source>
        <dbReference type="SAM" id="MobiDB-lite"/>
    </source>
</evidence>
<dbReference type="EMBL" id="JBEUKS010000016">
    <property type="protein sequence ID" value="MFC1443375.1"/>
    <property type="molecule type" value="Genomic_DNA"/>
</dbReference>
<evidence type="ECO:0008006" key="4">
    <source>
        <dbReference type="Google" id="ProtNLM"/>
    </source>
</evidence>
<feature type="compositionally biased region" description="Pro residues" evidence="1">
    <location>
        <begin position="52"/>
        <end position="72"/>
    </location>
</feature>
<feature type="region of interest" description="Disordered" evidence="1">
    <location>
        <begin position="40"/>
        <end position="73"/>
    </location>
</feature>
<evidence type="ECO:0000313" key="2">
    <source>
        <dbReference type="EMBL" id="MFC1443375.1"/>
    </source>
</evidence>
<proteinExistence type="predicted"/>
<accession>A0ABV6XYQ1</accession>
<name>A0ABV6XYQ1_9ACTN</name>